<protein>
    <recommendedName>
        <fullName evidence="15">Calcium uniporter protein</fullName>
    </recommendedName>
</protein>
<dbReference type="GO" id="GO:0005262">
    <property type="term" value="F:calcium channel activity"/>
    <property type="evidence" value="ECO:0007669"/>
    <property type="project" value="UniProtKB-UniRule"/>
</dbReference>
<keyword evidence="3 15" id="KW-0813">Transport</keyword>
<dbReference type="InterPro" id="IPR006769">
    <property type="entry name" value="MCU_C"/>
</dbReference>
<reference evidence="17 18" key="2">
    <citation type="submission" date="2018-11" db="EMBL/GenBank/DDBJ databases">
        <authorList>
            <consortium name="Pathogen Informatics"/>
        </authorList>
    </citation>
    <scope>NUCLEOTIDE SEQUENCE [LARGE SCALE GENOMIC DNA]</scope>
</reference>
<feature type="transmembrane region" description="Helical" evidence="15">
    <location>
        <begin position="201"/>
        <end position="218"/>
    </location>
</feature>
<keyword evidence="7 15" id="KW-0999">Mitochondrion inner membrane</keyword>
<dbReference type="WBParaSite" id="GPUH_0001971801-mRNA-1">
    <property type="protein sequence ID" value="GPUH_0001971801-mRNA-1"/>
    <property type="gene ID" value="GPUH_0001971801"/>
</dbReference>
<proteinExistence type="inferred from homology"/>
<evidence type="ECO:0000256" key="12">
    <source>
        <dbReference type="ARBA" id="ARBA00023136"/>
    </source>
</evidence>
<comment type="domain">
    <text evidence="15">The selectivity filter, in which calcium ions are arranged in single file, is composed of two acidic rings separated by one helical turn along the central axis of the channel pore.</text>
</comment>
<evidence type="ECO:0000256" key="7">
    <source>
        <dbReference type="ARBA" id="ARBA00022792"/>
    </source>
</evidence>
<evidence type="ECO:0000313" key="18">
    <source>
        <dbReference type="Proteomes" id="UP000271098"/>
    </source>
</evidence>
<dbReference type="EMBL" id="UYRT01088982">
    <property type="protein sequence ID" value="VDN34374.1"/>
    <property type="molecule type" value="Genomic_DNA"/>
</dbReference>
<keyword evidence="5 15" id="KW-0107">Calcium channel</keyword>
<evidence type="ECO:0000256" key="13">
    <source>
        <dbReference type="ARBA" id="ARBA00023303"/>
    </source>
</evidence>
<gene>
    <name evidence="17" type="ORF">GPUH_LOCUS19694</name>
</gene>
<evidence type="ECO:0000256" key="14">
    <source>
        <dbReference type="ARBA" id="ARBA00036634"/>
    </source>
</evidence>
<evidence type="ECO:0000256" key="11">
    <source>
        <dbReference type="ARBA" id="ARBA00023128"/>
    </source>
</evidence>
<dbReference type="Pfam" id="PF04678">
    <property type="entry name" value="MCU"/>
    <property type="match status" value="1"/>
</dbReference>
<keyword evidence="12 15" id="KW-0472">Membrane</keyword>
<comment type="similarity">
    <text evidence="2 15">Belongs to the MCU (TC 1.A.77) family.</text>
</comment>
<keyword evidence="4 15" id="KW-0109">Calcium transport</keyword>
<keyword evidence="8 15" id="KW-0106">Calcium</keyword>
<keyword evidence="11 15" id="KW-0496">Mitochondrion</keyword>
<evidence type="ECO:0000313" key="19">
    <source>
        <dbReference type="WBParaSite" id="GPUH_0001971801-mRNA-1"/>
    </source>
</evidence>
<reference evidence="19" key="1">
    <citation type="submission" date="2016-06" db="UniProtKB">
        <authorList>
            <consortium name="WormBaseParasite"/>
        </authorList>
    </citation>
    <scope>IDENTIFICATION</scope>
</reference>
<dbReference type="GO" id="GO:1990246">
    <property type="term" value="C:uniplex complex"/>
    <property type="evidence" value="ECO:0007669"/>
    <property type="project" value="TreeGrafter"/>
</dbReference>
<dbReference type="PANTHER" id="PTHR13462:SF10">
    <property type="entry name" value="CALCIUM UNIPORTER PROTEIN, MITOCHONDRIAL"/>
    <property type="match status" value="1"/>
</dbReference>
<keyword evidence="18" id="KW-1185">Reference proteome</keyword>
<keyword evidence="13 15" id="KW-0407">Ion channel</keyword>
<accession>A0A183EFF2</accession>
<dbReference type="Proteomes" id="UP000271098">
    <property type="component" value="Unassembled WGS sequence"/>
</dbReference>
<dbReference type="GO" id="GO:0015292">
    <property type="term" value="F:uniporter activity"/>
    <property type="evidence" value="ECO:0007669"/>
    <property type="project" value="UniProtKB-UniRule"/>
</dbReference>
<evidence type="ECO:0000256" key="5">
    <source>
        <dbReference type="ARBA" id="ARBA00022673"/>
    </source>
</evidence>
<dbReference type="InterPro" id="IPR039055">
    <property type="entry name" value="MCU_fam"/>
</dbReference>
<evidence type="ECO:0000256" key="9">
    <source>
        <dbReference type="ARBA" id="ARBA00022989"/>
    </source>
</evidence>
<dbReference type="GO" id="GO:0051560">
    <property type="term" value="P:mitochondrial calcium ion homeostasis"/>
    <property type="evidence" value="ECO:0007669"/>
    <property type="project" value="UniProtKB-UniRule"/>
</dbReference>
<comment type="function">
    <text evidence="15">Mitochondrial inner membrane calcium uniporter that mediates calcium uptake into mitochondria. Mitochondrial calcium homeostasis plays key roles in cellular physiology and regulates cell bioenergetics, cytoplasmic calcium signals and activation of cell death pathways.</text>
</comment>
<organism evidence="19">
    <name type="scientific">Gongylonema pulchrum</name>
    <dbReference type="NCBI Taxonomy" id="637853"/>
    <lineage>
        <taxon>Eukaryota</taxon>
        <taxon>Metazoa</taxon>
        <taxon>Ecdysozoa</taxon>
        <taxon>Nematoda</taxon>
        <taxon>Chromadorea</taxon>
        <taxon>Rhabditida</taxon>
        <taxon>Spirurina</taxon>
        <taxon>Spiruromorpha</taxon>
        <taxon>Spiruroidea</taxon>
        <taxon>Gongylonematidae</taxon>
        <taxon>Gongylonema</taxon>
    </lineage>
</organism>
<name>A0A183EFF2_9BILA</name>
<dbReference type="PANTHER" id="PTHR13462">
    <property type="entry name" value="CALCIUM UNIPORTER PROTEIN, MITOCHONDRIAL"/>
    <property type="match status" value="1"/>
</dbReference>
<dbReference type="GO" id="GO:0036444">
    <property type="term" value="P:calcium import into the mitochondrion"/>
    <property type="evidence" value="ECO:0007669"/>
    <property type="project" value="TreeGrafter"/>
</dbReference>
<feature type="domain" description="Calcium uniporter protein C-terminal" evidence="16">
    <location>
        <begin position="42"/>
        <end position="254"/>
    </location>
</feature>
<evidence type="ECO:0000256" key="3">
    <source>
        <dbReference type="ARBA" id="ARBA00022448"/>
    </source>
</evidence>
<comment type="catalytic activity">
    <reaction evidence="14">
        <text>Ca(2+)(in) = Ca(2+)(out)</text>
        <dbReference type="Rhea" id="RHEA:29671"/>
        <dbReference type="ChEBI" id="CHEBI:29108"/>
    </reaction>
</comment>
<evidence type="ECO:0000256" key="8">
    <source>
        <dbReference type="ARBA" id="ARBA00022837"/>
    </source>
</evidence>
<feature type="transmembrane region" description="Helical" evidence="15">
    <location>
        <begin position="170"/>
        <end position="189"/>
    </location>
</feature>
<keyword evidence="6 15" id="KW-0812">Transmembrane</keyword>
<dbReference type="OrthoDB" id="278338at2759"/>
<comment type="subcellular location">
    <subcellularLocation>
        <location evidence="1 15">Mitochondrion inner membrane</location>
        <topology evidence="1 15">Multi-pass membrane protein</topology>
    </subcellularLocation>
</comment>
<evidence type="ECO:0000259" key="16">
    <source>
        <dbReference type="Pfam" id="PF04678"/>
    </source>
</evidence>
<evidence type="ECO:0000313" key="17">
    <source>
        <dbReference type="EMBL" id="VDN34374.1"/>
    </source>
</evidence>
<evidence type="ECO:0000256" key="2">
    <source>
        <dbReference type="ARBA" id="ARBA00005653"/>
    </source>
</evidence>
<evidence type="ECO:0000256" key="10">
    <source>
        <dbReference type="ARBA" id="ARBA00023065"/>
    </source>
</evidence>
<evidence type="ECO:0000256" key="15">
    <source>
        <dbReference type="RuleBase" id="RU367035"/>
    </source>
</evidence>
<keyword evidence="10 15" id="KW-0406">Ion transport</keyword>
<evidence type="ECO:0000256" key="6">
    <source>
        <dbReference type="ARBA" id="ARBA00022692"/>
    </source>
</evidence>
<keyword evidence="9 15" id="KW-1133">Transmembrane helix</keyword>
<evidence type="ECO:0000256" key="4">
    <source>
        <dbReference type="ARBA" id="ARBA00022568"/>
    </source>
</evidence>
<sequence length="304" mass="35467">MWYHNGLPALDVPLPSRQEMCQFTLRPVNDTVAQFCQNIRNEDKGIEIVRLYAQNDNRIAGSTSVEHLLLQGNFKLRVNDVIYTVDVPSFPTIESNSKMGSDRLRKFDDLKSAVASLHAVMNVDEFKAFRERKLMERFETVQAELKPLSEVRFTKARIDAECEKQAQRTLWYTLGLMGLQAGFFARLTWWEYSWDIMEPVTYFATYATLMASFAYYMYTNQSYDYGDHKRRRRNILFHRKATEYNFDISRFNELQNLARSINHDLTRLRDPLYQHLPAARLASLLNEDPRKSSGGNPVEEVSSC</sequence>
<dbReference type="AlphaFoldDB" id="A0A183EFF2"/>
<evidence type="ECO:0000256" key="1">
    <source>
        <dbReference type="ARBA" id="ARBA00004448"/>
    </source>
</evidence>